<dbReference type="AlphaFoldDB" id="A0A7K1T6B4"/>
<keyword evidence="2" id="KW-1185">Reference proteome</keyword>
<sequence length="70" mass="8200">MAQYKVRLISEDGEVHEEDDLYDTEEDAYEYGCYLKSCYFQGQEILHMSNPGDNPEPDYDEEIKIEVVEA</sequence>
<name>A0A7K1T6B4_9ACTN</name>
<comment type="caution">
    <text evidence="1">The sequence shown here is derived from an EMBL/GenBank/DDBJ whole genome shotgun (WGS) entry which is preliminary data.</text>
</comment>
<reference evidence="1 2" key="1">
    <citation type="submission" date="2019-11" db="EMBL/GenBank/DDBJ databases">
        <title>Whole genome shotgun sequencing (WGS) data from Adlercreutzia equolifaciens ResAG-91, Eggerthella lenta MRI-F36, MRI-F37, MRI-F40, ResAG-49, ResAG-88, ResAG-121, ResAG-145, and Gordonibacter sp. ResAG-5, ResAG-26, ResAG-43, ResAG-50, ResAG-59.</title>
        <authorList>
            <person name="Stoll D.A."/>
            <person name="Danylec N."/>
            <person name="Franz C.M.A.P."/>
            <person name="Huch M."/>
        </authorList>
    </citation>
    <scope>NUCLEOTIDE SEQUENCE [LARGE SCALE GENOMIC DNA]</scope>
    <source>
        <strain evidence="1 2">ResAG-91</strain>
    </source>
</reference>
<gene>
    <name evidence="1" type="ORF">GO707_07845</name>
</gene>
<proteinExistence type="predicted"/>
<evidence type="ECO:0000313" key="2">
    <source>
        <dbReference type="Proteomes" id="UP000488839"/>
    </source>
</evidence>
<accession>A0A7K1T6B4</accession>
<dbReference type="RefSeq" id="WP_114540168.1">
    <property type="nucleotide sequence ID" value="NZ_JARFIT010000005.1"/>
</dbReference>
<dbReference type="Proteomes" id="UP000488839">
    <property type="component" value="Unassembled WGS sequence"/>
</dbReference>
<organism evidence="1 2">
    <name type="scientific">Adlercreutzia rubneri</name>
    <dbReference type="NCBI Taxonomy" id="2916441"/>
    <lineage>
        <taxon>Bacteria</taxon>
        <taxon>Bacillati</taxon>
        <taxon>Actinomycetota</taxon>
        <taxon>Coriobacteriia</taxon>
        <taxon>Eggerthellales</taxon>
        <taxon>Eggerthellaceae</taxon>
        <taxon>Adlercreutzia</taxon>
    </lineage>
</organism>
<evidence type="ECO:0000313" key="1">
    <source>
        <dbReference type="EMBL" id="MVN59132.1"/>
    </source>
</evidence>
<dbReference type="EMBL" id="WPOO01000012">
    <property type="protein sequence ID" value="MVN59132.1"/>
    <property type="molecule type" value="Genomic_DNA"/>
</dbReference>
<protein>
    <submittedName>
        <fullName evidence="1">Uncharacterized protein</fullName>
    </submittedName>
</protein>